<evidence type="ECO:0000256" key="4">
    <source>
        <dbReference type="ARBA" id="ARBA00023136"/>
    </source>
</evidence>
<feature type="transmembrane region" description="Helical" evidence="7">
    <location>
        <begin position="66"/>
        <end position="85"/>
    </location>
</feature>
<evidence type="ECO:0000256" key="3">
    <source>
        <dbReference type="ARBA" id="ARBA00022989"/>
    </source>
</evidence>
<dbReference type="PANTHER" id="PTHR31082:SF4">
    <property type="entry name" value="PHEROMONE-REGULATED MEMBRANE PROTEIN 10"/>
    <property type="match status" value="1"/>
</dbReference>
<evidence type="ECO:0000256" key="6">
    <source>
        <dbReference type="SAM" id="MobiDB-lite"/>
    </source>
</evidence>
<evidence type="ECO:0000256" key="1">
    <source>
        <dbReference type="ARBA" id="ARBA00004141"/>
    </source>
</evidence>
<keyword evidence="2 7" id="KW-0812">Transmembrane</keyword>
<feature type="domain" description="Threonine/Serine exporter ThrE" evidence="8">
    <location>
        <begin position="76"/>
        <end position="194"/>
    </location>
</feature>
<evidence type="ECO:0000256" key="2">
    <source>
        <dbReference type="ARBA" id="ARBA00022692"/>
    </source>
</evidence>
<feature type="compositionally biased region" description="Low complexity" evidence="6">
    <location>
        <begin position="248"/>
        <end position="260"/>
    </location>
</feature>
<proteinExistence type="inferred from homology"/>
<comment type="similarity">
    <text evidence="5">Belongs to the ThrE exporter (TC 2.A.79) family.</text>
</comment>
<protein>
    <recommendedName>
        <fullName evidence="8">Threonine/Serine exporter ThrE domain-containing protein</fullName>
    </recommendedName>
</protein>
<feature type="transmembrane region" description="Helical" evidence="7">
    <location>
        <begin position="92"/>
        <end position="109"/>
    </location>
</feature>
<dbReference type="OrthoDB" id="413008at2759"/>
<sequence>MVDMGSGHLISGTTRLMHGILKALVLALGLIIGTNAYLAVFANTPYATEFTTSCASVLPVSKRDHWILVANGLLFLMVAANSASMRAAPRQFPIMMLTGAMAFWIGDAFDSMGMGYDASSLLTAFVIGIVSNGYSRLTGCPAIAPLLSGVLLLVPGSIGVRRTMAALDPTNFGAGSGFAIDFIVIAAWLSIGILGSRVLPPIENHLKPKVVKMLWDIKRSNGIDSRSVYASTIGSQKSETGARRRRPSNSSSSVYSSTSSLGPQTDRADANATPVPLIVHIPPTRPQTSYAQTSRPPSSTLNTPKRPPTRATSGTKTHHFDPVPTDTSHSPPPRPTSSSDATPRASRFSTGVRRADTQKTVATRVVGSRTHESEQPMYASNPSCSGSSEPLHTTTSEHHDEKEARPSRGRLGTIMSIDHAFRSMFARGGRGSRATTNESRVDAHQEVADERHDMEPQVTIEMSVPMTLNETVRDGPHL</sequence>
<feature type="transmembrane region" description="Helical" evidence="7">
    <location>
        <begin position="178"/>
        <end position="199"/>
    </location>
</feature>
<feature type="region of interest" description="Disordered" evidence="6">
    <location>
        <begin position="234"/>
        <end position="410"/>
    </location>
</feature>
<dbReference type="AlphaFoldDB" id="A0A1Y2HZH7"/>
<feature type="compositionally biased region" description="Polar residues" evidence="6">
    <location>
        <begin position="378"/>
        <end position="394"/>
    </location>
</feature>
<evidence type="ECO:0000313" key="9">
    <source>
        <dbReference type="EMBL" id="ORZ40006.1"/>
    </source>
</evidence>
<evidence type="ECO:0000256" key="5">
    <source>
        <dbReference type="ARBA" id="ARBA00034125"/>
    </source>
</evidence>
<name>A0A1Y2HZH7_9FUNG</name>
<evidence type="ECO:0000313" key="10">
    <source>
        <dbReference type="Proteomes" id="UP000193411"/>
    </source>
</evidence>
<organism evidence="9 10">
    <name type="scientific">Catenaria anguillulae PL171</name>
    <dbReference type="NCBI Taxonomy" id="765915"/>
    <lineage>
        <taxon>Eukaryota</taxon>
        <taxon>Fungi</taxon>
        <taxon>Fungi incertae sedis</taxon>
        <taxon>Blastocladiomycota</taxon>
        <taxon>Blastocladiomycetes</taxon>
        <taxon>Blastocladiales</taxon>
        <taxon>Catenariaceae</taxon>
        <taxon>Catenaria</taxon>
    </lineage>
</organism>
<dbReference type="GO" id="GO:0016020">
    <property type="term" value="C:membrane"/>
    <property type="evidence" value="ECO:0007669"/>
    <property type="project" value="UniProtKB-SubCell"/>
</dbReference>
<keyword evidence="3 7" id="KW-1133">Transmembrane helix</keyword>
<feature type="transmembrane region" description="Helical" evidence="7">
    <location>
        <begin position="141"/>
        <end position="158"/>
    </location>
</feature>
<dbReference type="InterPro" id="IPR051361">
    <property type="entry name" value="ThrE/Ser_Exporter"/>
</dbReference>
<feature type="compositionally biased region" description="Basic and acidic residues" evidence="6">
    <location>
        <begin position="395"/>
        <end position="406"/>
    </location>
</feature>
<feature type="non-terminal residue" evidence="9">
    <location>
        <position position="1"/>
    </location>
</feature>
<dbReference type="STRING" id="765915.A0A1Y2HZH7"/>
<keyword evidence="10" id="KW-1185">Reference proteome</keyword>
<feature type="transmembrane region" description="Helical" evidence="7">
    <location>
        <begin position="20"/>
        <end position="40"/>
    </location>
</feature>
<gene>
    <name evidence="9" type="ORF">BCR44DRAFT_1426079</name>
</gene>
<comment type="caution">
    <text evidence="9">The sequence shown here is derived from an EMBL/GenBank/DDBJ whole genome shotgun (WGS) entry which is preliminary data.</text>
</comment>
<feature type="compositionally biased region" description="Polar residues" evidence="6">
    <location>
        <begin position="286"/>
        <end position="303"/>
    </location>
</feature>
<dbReference type="EMBL" id="MCFL01000004">
    <property type="protein sequence ID" value="ORZ40006.1"/>
    <property type="molecule type" value="Genomic_DNA"/>
</dbReference>
<evidence type="ECO:0000256" key="7">
    <source>
        <dbReference type="SAM" id="Phobius"/>
    </source>
</evidence>
<dbReference type="Proteomes" id="UP000193411">
    <property type="component" value="Unassembled WGS sequence"/>
</dbReference>
<evidence type="ECO:0000259" key="8">
    <source>
        <dbReference type="Pfam" id="PF12821"/>
    </source>
</evidence>
<dbReference type="InterPro" id="IPR024528">
    <property type="entry name" value="ThrE_2"/>
</dbReference>
<accession>A0A1Y2HZH7</accession>
<dbReference type="PANTHER" id="PTHR31082">
    <property type="entry name" value="PHEROMONE-REGULATED MEMBRANE PROTEIN 10"/>
    <property type="match status" value="1"/>
</dbReference>
<dbReference type="Pfam" id="PF12821">
    <property type="entry name" value="ThrE_2"/>
    <property type="match status" value="1"/>
</dbReference>
<reference evidence="9 10" key="1">
    <citation type="submission" date="2016-07" db="EMBL/GenBank/DDBJ databases">
        <title>Pervasive Adenine N6-methylation of Active Genes in Fungi.</title>
        <authorList>
            <consortium name="DOE Joint Genome Institute"/>
            <person name="Mondo S.J."/>
            <person name="Dannebaum R.O."/>
            <person name="Kuo R.C."/>
            <person name="Labutti K."/>
            <person name="Haridas S."/>
            <person name="Kuo A."/>
            <person name="Salamov A."/>
            <person name="Ahrendt S.R."/>
            <person name="Lipzen A."/>
            <person name="Sullivan W."/>
            <person name="Andreopoulos W.B."/>
            <person name="Clum A."/>
            <person name="Lindquist E."/>
            <person name="Daum C."/>
            <person name="Ramamoorthy G.K."/>
            <person name="Gryganskyi A."/>
            <person name="Culley D."/>
            <person name="Magnuson J.K."/>
            <person name="James T.Y."/>
            <person name="O'Malley M.A."/>
            <person name="Stajich J.E."/>
            <person name="Spatafora J.W."/>
            <person name="Visel A."/>
            <person name="Grigoriev I.V."/>
        </authorList>
    </citation>
    <scope>NUCLEOTIDE SEQUENCE [LARGE SCALE GENOMIC DNA]</scope>
    <source>
        <strain evidence="9 10">PL171</strain>
    </source>
</reference>
<comment type="subcellular location">
    <subcellularLocation>
        <location evidence="1">Membrane</location>
        <topology evidence="1">Multi-pass membrane protein</topology>
    </subcellularLocation>
</comment>
<keyword evidence="4 7" id="KW-0472">Membrane</keyword>